<evidence type="ECO:0000256" key="7">
    <source>
        <dbReference type="ARBA" id="ARBA00023136"/>
    </source>
</evidence>
<comment type="function">
    <text evidence="8">Part of the ABC transporter complex CysAWTP (TC 3.A.1.6.1) involved in sulfate/thiosulfate import. Probably responsible for the translocation of the substrate across the membrane.</text>
</comment>
<dbReference type="Gene3D" id="1.10.3720.10">
    <property type="entry name" value="MetI-like"/>
    <property type="match status" value="1"/>
</dbReference>
<evidence type="ECO:0000256" key="3">
    <source>
        <dbReference type="ARBA" id="ARBA00022448"/>
    </source>
</evidence>
<evidence type="ECO:0000256" key="2">
    <source>
        <dbReference type="ARBA" id="ARBA00011779"/>
    </source>
</evidence>
<keyword evidence="3" id="KW-0813">Transport</keyword>
<dbReference type="PROSITE" id="PS50928">
    <property type="entry name" value="ABC_TM1"/>
    <property type="match status" value="1"/>
</dbReference>
<accession>A0A3R9S1A5</accession>
<feature type="transmembrane region" description="Helical" evidence="9">
    <location>
        <begin position="51"/>
        <end position="72"/>
    </location>
</feature>
<evidence type="ECO:0000259" key="10">
    <source>
        <dbReference type="PROSITE" id="PS50928"/>
    </source>
</evidence>
<evidence type="ECO:0000256" key="5">
    <source>
        <dbReference type="ARBA" id="ARBA00022989"/>
    </source>
</evidence>
<dbReference type="EMBL" id="RFDI01000710">
    <property type="protein sequence ID" value="RSR54346.1"/>
    <property type="molecule type" value="Genomic_DNA"/>
</dbReference>
<dbReference type="AlphaFoldDB" id="A0A3R9S1A5"/>
<dbReference type="PANTHER" id="PTHR30406:SF8">
    <property type="entry name" value="SULFATE TRANSPORT SYSTEM PERMEASE PROTEIN CYST"/>
    <property type="match status" value="1"/>
</dbReference>
<keyword evidence="7 9" id="KW-0472">Membrane</keyword>
<comment type="subcellular location">
    <subcellularLocation>
        <location evidence="1">Cell membrane</location>
        <topology evidence="1">Multi-pass membrane protein</topology>
    </subcellularLocation>
</comment>
<feature type="transmembrane region" description="Helical" evidence="9">
    <location>
        <begin position="12"/>
        <end position="39"/>
    </location>
</feature>
<dbReference type="PANTHER" id="PTHR30406">
    <property type="entry name" value="SULFATE TRANSPORT SYSTEM PERMEASE PROTEIN"/>
    <property type="match status" value="1"/>
</dbReference>
<evidence type="ECO:0000256" key="8">
    <source>
        <dbReference type="ARBA" id="ARBA00025323"/>
    </source>
</evidence>
<dbReference type="InterPro" id="IPR035906">
    <property type="entry name" value="MetI-like_sf"/>
</dbReference>
<evidence type="ECO:0000256" key="4">
    <source>
        <dbReference type="ARBA" id="ARBA00022692"/>
    </source>
</evidence>
<comment type="subunit">
    <text evidence="2">The complex is composed of two ATP-binding proteins (CysA), two transmembrane proteins (CysT and CysW) and a solute-binding protein (CysP).</text>
</comment>
<sequence length="99" mass="10816">MMFSLTPEELSVLQLSCKVAASCLVVSIIPAICVGWFLARKEFWGKSFIETLVFLPLVLPPVVPGYLLLQVFGSRGIIGQYLAPLGINFAFNWKGAVLA</sequence>
<dbReference type="InterPro" id="IPR005667">
    <property type="entry name" value="Sulph_transpt2"/>
</dbReference>
<evidence type="ECO:0000256" key="9">
    <source>
        <dbReference type="SAM" id="Phobius"/>
    </source>
</evidence>
<dbReference type="Proteomes" id="UP000280073">
    <property type="component" value="Unassembled WGS sequence"/>
</dbReference>
<gene>
    <name evidence="11" type="primary">modB</name>
    <name evidence="11" type="synonym">chlJ</name>
    <name evidence="11" type="ORF">EA686_13460</name>
</gene>
<reference evidence="11 12" key="1">
    <citation type="submission" date="2018-10" db="EMBL/GenBank/DDBJ databases">
        <title>GWAS and RNA-Seq identify cryptic mechanisms of antimicrobial resistance in Acinetobacter baumannii.</title>
        <authorList>
            <person name="Sahl J.W."/>
        </authorList>
    </citation>
    <scope>NUCLEOTIDE SEQUENCE [LARGE SCALE GENOMIC DNA]</scope>
    <source>
        <strain evidence="11 12">TG28175</strain>
    </source>
</reference>
<feature type="domain" description="ABC transmembrane type-1" evidence="10">
    <location>
        <begin position="13"/>
        <end position="99"/>
    </location>
</feature>
<evidence type="ECO:0000256" key="6">
    <source>
        <dbReference type="ARBA" id="ARBA00023032"/>
    </source>
</evidence>
<dbReference type="GO" id="GO:0015419">
    <property type="term" value="F:ABC-type sulfate transporter activity"/>
    <property type="evidence" value="ECO:0007669"/>
    <property type="project" value="InterPro"/>
</dbReference>
<feature type="non-terminal residue" evidence="11">
    <location>
        <position position="99"/>
    </location>
</feature>
<evidence type="ECO:0000313" key="12">
    <source>
        <dbReference type="Proteomes" id="UP000280073"/>
    </source>
</evidence>
<dbReference type="InterPro" id="IPR000515">
    <property type="entry name" value="MetI-like"/>
</dbReference>
<dbReference type="GO" id="GO:0005886">
    <property type="term" value="C:plasma membrane"/>
    <property type="evidence" value="ECO:0007669"/>
    <property type="project" value="UniProtKB-SubCell"/>
</dbReference>
<evidence type="ECO:0000256" key="1">
    <source>
        <dbReference type="ARBA" id="ARBA00004651"/>
    </source>
</evidence>
<keyword evidence="6" id="KW-0764">Sulfate transport</keyword>
<keyword evidence="4 9" id="KW-0812">Transmembrane</keyword>
<dbReference type="SUPFAM" id="SSF161098">
    <property type="entry name" value="MetI-like"/>
    <property type="match status" value="1"/>
</dbReference>
<comment type="caution">
    <text evidence="11">The sequence shown here is derived from an EMBL/GenBank/DDBJ whole genome shotgun (WGS) entry which is preliminary data.</text>
</comment>
<organism evidence="11 12">
    <name type="scientific">Acinetobacter baumannii</name>
    <dbReference type="NCBI Taxonomy" id="470"/>
    <lineage>
        <taxon>Bacteria</taxon>
        <taxon>Pseudomonadati</taxon>
        <taxon>Pseudomonadota</taxon>
        <taxon>Gammaproteobacteria</taxon>
        <taxon>Moraxellales</taxon>
        <taxon>Moraxellaceae</taxon>
        <taxon>Acinetobacter</taxon>
        <taxon>Acinetobacter calcoaceticus/baumannii complex</taxon>
    </lineage>
</organism>
<protein>
    <submittedName>
        <fullName evidence="11">Molybdate ABC transporter permease subunit</fullName>
    </submittedName>
</protein>
<proteinExistence type="predicted"/>
<name>A0A3R9S1A5_ACIBA</name>
<keyword evidence="5 9" id="KW-1133">Transmembrane helix</keyword>
<evidence type="ECO:0000313" key="11">
    <source>
        <dbReference type="EMBL" id="RSR54346.1"/>
    </source>
</evidence>